<proteinExistence type="predicted"/>
<feature type="region of interest" description="Disordered" evidence="1">
    <location>
        <begin position="1"/>
        <end position="64"/>
    </location>
</feature>
<reference evidence="2 3" key="1">
    <citation type="submission" date="2022-03" db="EMBL/GenBank/DDBJ databases">
        <authorList>
            <person name="Macdonald S."/>
            <person name="Ahmed S."/>
            <person name="Newling K."/>
        </authorList>
    </citation>
    <scope>NUCLEOTIDE SEQUENCE [LARGE SCALE GENOMIC DNA]</scope>
</reference>
<evidence type="ECO:0000256" key="1">
    <source>
        <dbReference type="SAM" id="MobiDB-lite"/>
    </source>
</evidence>
<sequence length="64" mass="7116">MVEEFAALPPKPENSDAISFGSGEFSVTPLSKRKSQEDREDHDTSLEDQHSVSKKPSQKKIKGE</sequence>
<keyword evidence="3" id="KW-1185">Reference proteome</keyword>
<dbReference type="EMBL" id="CAKOAT010502710">
    <property type="protein sequence ID" value="CAH8381051.1"/>
    <property type="molecule type" value="Genomic_DNA"/>
</dbReference>
<evidence type="ECO:0000313" key="3">
    <source>
        <dbReference type="Proteomes" id="UP001642260"/>
    </source>
</evidence>
<accession>A0ABC8LC19</accession>
<dbReference type="AlphaFoldDB" id="A0ABC8LC19"/>
<feature type="compositionally biased region" description="Basic residues" evidence="1">
    <location>
        <begin position="52"/>
        <end position="64"/>
    </location>
</feature>
<name>A0ABC8LC19_ERUVS</name>
<organism evidence="2 3">
    <name type="scientific">Eruca vesicaria subsp. sativa</name>
    <name type="common">Garden rocket</name>
    <name type="synonym">Eruca sativa</name>
    <dbReference type="NCBI Taxonomy" id="29727"/>
    <lineage>
        <taxon>Eukaryota</taxon>
        <taxon>Viridiplantae</taxon>
        <taxon>Streptophyta</taxon>
        <taxon>Embryophyta</taxon>
        <taxon>Tracheophyta</taxon>
        <taxon>Spermatophyta</taxon>
        <taxon>Magnoliopsida</taxon>
        <taxon>eudicotyledons</taxon>
        <taxon>Gunneridae</taxon>
        <taxon>Pentapetalae</taxon>
        <taxon>rosids</taxon>
        <taxon>malvids</taxon>
        <taxon>Brassicales</taxon>
        <taxon>Brassicaceae</taxon>
        <taxon>Brassiceae</taxon>
        <taxon>Eruca</taxon>
    </lineage>
</organism>
<dbReference type="Proteomes" id="UP001642260">
    <property type="component" value="Unassembled WGS sequence"/>
</dbReference>
<comment type="caution">
    <text evidence="2">The sequence shown here is derived from an EMBL/GenBank/DDBJ whole genome shotgun (WGS) entry which is preliminary data.</text>
</comment>
<gene>
    <name evidence="2" type="ORF">ERUC_LOCUS33534</name>
</gene>
<evidence type="ECO:0000313" key="2">
    <source>
        <dbReference type="EMBL" id="CAH8381051.1"/>
    </source>
</evidence>
<protein>
    <submittedName>
        <fullName evidence="2">Uncharacterized protein</fullName>
    </submittedName>
</protein>
<feature type="compositionally biased region" description="Basic and acidic residues" evidence="1">
    <location>
        <begin position="34"/>
        <end position="51"/>
    </location>
</feature>